<dbReference type="CDD" id="cd03188">
    <property type="entry name" value="GST_C_Beta"/>
    <property type="match status" value="1"/>
</dbReference>
<dbReference type="EMBL" id="JBHUEQ010000015">
    <property type="protein sequence ID" value="MFD1745412.1"/>
    <property type="molecule type" value="Genomic_DNA"/>
</dbReference>
<dbReference type="Gene3D" id="1.20.1050.10">
    <property type="match status" value="1"/>
</dbReference>
<feature type="domain" description="GST N-terminal" evidence="2">
    <location>
        <begin position="1"/>
        <end position="80"/>
    </location>
</feature>
<organism evidence="4 5">
    <name type="scientific">Rhizobium helianthi</name>
    <dbReference type="NCBI Taxonomy" id="1132695"/>
    <lineage>
        <taxon>Bacteria</taxon>
        <taxon>Pseudomonadati</taxon>
        <taxon>Pseudomonadota</taxon>
        <taxon>Alphaproteobacteria</taxon>
        <taxon>Hyphomicrobiales</taxon>
        <taxon>Rhizobiaceae</taxon>
        <taxon>Rhizobium/Agrobacterium group</taxon>
        <taxon>Rhizobium</taxon>
    </lineage>
</organism>
<name>A0ABW4M3B9_9HYPH</name>
<feature type="domain" description="GST C-terminal" evidence="3">
    <location>
        <begin position="86"/>
        <end position="208"/>
    </location>
</feature>
<dbReference type="PROSITE" id="PS50404">
    <property type="entry name" value="GST_NTER"/>
    <property type="match status" value="1"/>
</dbReference>
<evidence type="ECO:0000259" key="2">
    <source>
        <dbReference type="PROSITE" id="PS50404"/>
    </source>
</evidence>
<dbReference type="RefSeq" id="WP_377399035.1">
    <property type="nucleotide sequence ID" value="NZ_JBHUEQ010000015.1"/>
</dbReference>
<evidence type="ECO:0000313" key="4">
    <source>
        <dbReference type="EMBL" id="MFD1745412.1"/>
    </source>
</evidence>
<dbReference type="InterPro" id="IPR036282">
    <property type="entry name" value="Glutathione-S-Trfase_C_sf"/>
</dbReference>
<sequence length="208" mass="23024">MYQLFFSPGACSLASHIALIEAGLPFELMRLKFGDGQQRSDAYLKINPKGRVPALVTPHGILTETPAILLFIAQMAPERHLAPLDDPFELARLQAFNSFIASSVHVAHAHGPRGSRWASEPTSLEDMRRKVPETMRAHFSLIEADLDGPFVMGERYTIADPYLYVMSSWLEADGVDIAEFPKVEAHFQRLRARPAVIAALEGEARGVS</sequence>
<dbReference type="Pfam" id="PF00043">
    <property type="entry name" value="GST_C"/>
    <property type="match status" value="1"/>
</dbReference>
<proteinExistence type="inferred from homology"/>
<dbReference type="SFLD" id="SFLDG01150">
    <property type="entry name" value="Main.1:_Beta-like"/>
    <property type="match status" value="1"/>
</dbReference>
<dbReference type="InterPro" id="IPR036249">
    <property type="entry name" value="Thioredoxin-like_sf"/>
</dbReference>
<comment type="similarity">
    <text evidence="1">Belongs to the GST superfamily.</text>
</comment>
<comment type="caution">
    <text evidence="4">The sequence shown here is derived from an EMBL/GenBank/DDBJ whole genome shotgun (WGS) entry which is preliminary data.</text>
</comment>
<dbReference type="SUPFAM" id="SSF47616">
    <property type="entry name" value="GST C-terminal domain-like"/>
    <property type="match status" value="1"/>
</dbReference>
<dbReference type="InterPro" id="IPR004046">
    <property type="entry name" value="GST_C"/>
</dbReference>
<evidence type="ECO:0000256" key="1">
    <source>
        <dbReference type="RuleBase" id="RU003494"/>
    </source>
</evidence>
<dbReference type="Pfam" id="PF02798">
    <property type="entry name" value="GST_N"/>
    <property type="match status" value="1"/>
</dbReference>
<dbReference type="Gene3D" id="3.40.30.10">
    <property type="entry name" value="Glutaredoxin"/>
    <property type="match status" value="1"/>
</dbReference>
<dbReference type="SFLD" id="SFLDG00358">
    <property type="entry name" value="Main_(cytGST)"/>
    <property type="match status" value="1"/>
</dbReference>
<dbReference type="PANTHER" id="PTHR44051">
    <property type="entry name" value="GLUTATHIONE S-TRANSFERASE-RELATED"/>
    <property type="match status" value="1"/>
</dbReference>
<dbReference type="Proteomes" id="UP001597322">
    <property type="component" value="Unassembled WGS sequence"/>
</dbReference>
<protein>
    <submittedName>
        <fullName evidence="4">Glutathione S-transferase family protein</fullName>
    </submittedName>
</protein>
<dbReference type="InterPro" id="IPR010987">
    <property type="entry name" value="Glutathione-S-Trfase_C-like"/>
</dbReference>
<evidence type="ECO:0000313" key="5">
    <source>
        <dbReference type="Proteomes" id="UP001597322"/>
    </source>
</evidence>
<keyword evidence="5" id="KW-1185">Reference proteome</keyword>
<dbReference type="InterPro" id="IPR004045">
    <property type="entry name" value="Glutathione_S-Trfase_N"/>
</dbReference>
<reference evidence="5" key="1">
    <citation type="journal article" date="2019" name="Int. J. Syst. Evol. Microbiol.">
        <title>The Global Catalogue of Microorganisms (GCM) 10K type strain sequencing project: providing services to taxonomists for standard genome sequencing and annotation.</title>
        <authorList>
            <consortium name="The Broad Institute Genomics Platform"/>
            <consortium name="The Broad Institute Genome Sequencing Center for Infectious Disease"/>
            <person name="Wu L."/>
            <person name="Ma J."/>
        </authorList>
    </citation>
    <scope>NUCLEOTIDE SEQUENCE [LARGE SCALE GENOMIC DNA]</scope>
    <source>
        <strain evidence="5">CG52</strain>
    </source>
</reference>
<gene>
    <name evidence="4" type="ORF">ACFSE1_08075</name>
</gene>
<dbReference type="InterPro" id="IPR040079">
    <property type="entry name" value="Glutathione_S-Trfase"/>
</dbReference>
<evidence type="ECO:0000259" key="3">
    <source>
        <dbReference type="PROSITE" id="PS50405"/>
    </source>
</evidence>
<accession>A0ABW4M3B9</accession>
<dbReference type="PROSITE" id="PS50405">
    <property type="entry name" value="GST_CTER"/>
    <property type="match status" value="1"/>
</dbReference>
<dbReference type="PANTHER" id="PTHR44051:SF8">
    <property type="entry name" value="GLUTATHIONE S-TRANSFERASE GSTA"/>
    <property type="match status" value="1"/>
</dbReference>
<dbReference type="SFLD" id="SFLDS00019">
    <property type="entry name" value="Glutathione_Transferase_(cytos"/>
    <property type="match status" value="1"/>
</dbReference>
<dbReference type="SUPFAM" id="SSF52833">
    <property type="entry name" value="Thioredoxin-like"/>
    <property type="match status" value="1"/>
</dbReference>
<dbReference type="CDD" id="cd03057">
    <property type="entry name" value="GST_N_Beta"/>
    <property type="match status" value="1"/>
</dbReference>